<dbReference type="Proteomes" id="UP000546464">
    <property type="component" value="Unassembled WGS sequence"/>
</dbReference>
<dbReference type="EMBL" id="JACHVB010000058">
    <property type="protein sequence ID" value="MBC2595900.1"/>
    <property type="molecule type" value="Genomic_DNA"/>
</dbReference>
<dbReference type="Pfam" id="PF01609">
    <property type="entry name" value="DDE_Tnp_1"/>
    <property type="match status" value="1"/>
</dbReference>
<name>A0A842HIB6_9BACT</name>
<dbReference type="InterPro" id="IPR002559">
    <property type="entry name" value="Transposase_11"/>
</dbReference>
<dbReference type="PANTHER" id="PTHR35604">
    <property type="entry name" value="TRANSPOSASE INSH FOR INSERTION SEQUENCE ELEMENT IS5A-RELATED"/>
    <property type="match status" value="1"/>
</dbReference>
<dbReference type="RefSeq" id="WP_185676829.1">
    <property type="nucleotide sequence ID" value="NZ_JACHVB010000058.1"/>
</dbReference>
<evidence type="ECO:0000313" key="3">
    <source>
        <dbReference type="Proteomes" id="UP000546464"/>
    </source>
</evidence>
<dbReference type="AlphaFoldDB" id="A0A842HIB6"/>
<feature type="domain" description="Transposase IS4-like" evidence="1">
    <location>
        <begin position="68"/>
        <end position="174"/>
    </location>
</feature>
<organism evidence="2 3">
    <name type="scientific">Ruficoccus amylovorans</name>
    <dbReference type="NCBI Taxonomy" id="1804625"/>
    <lineage>
        <taxon>Bacteria</taxon>
        <taxon>Pseudomonadati</taxon>
        <taxon>Verrucomicrobiota</taxon>
        <taxon>Opitutia</taxon>
        <taxon>Puniceicoccales</taxon>
        <taxon>Cerasicoccaceae</taxon>
        <taxon>Ruficoccus</taxon>
    </lineage>
</organism>
<proteinExistence type="predicted"/>
<dbReference type="PANTHER" id="PTHR35604:SF2">
    <property type="entry name" value="TRANSPOSASE INSH FOR INSERTION SEQUENCE ELEMENT IS5A-RELATED"/>
    <property type="match status" value="1"/>
</dbReference>
<sequence>MSRLGVDGMVGVFELFNEQLPSQGLIASFGKIIGASFIEASKQRNRSYENEQIKRGEVPERIAKRSSRARRKDLDASWTQKNHVSYFGYKNHVKVDAASKLIDTFTLTHAAIHDSQPVGGLRHESDRETVLWADSTDVGPFIAALLKGFAMLANICEKGTAIRPLSREQKRANKEKSLASEIS</sequence>
<dbReference type="GO" id="GO:0004803">
    <property type="term" value="F:transposase activity"/>
    <property type="evidence" value="ECO:0007669"/>
    <property type="project" value="InterPro"/>
</dbReference>
<comment type="caution">
    <text evidence="2">The sequence shown here is derived from an EMBL/GenBank/DDBJ whole genome shotgun (WGS) entry which is preliminary data.</text>
</comment>
<dbReference type="GO" id="GO:0006313">
    <property type="term" value="P:DNA transposition"/>
    <property type="evidence" value="ECO:0007669"/>
    <property type="project" value="InterPro"/>
</dbReference>
<evidence type="ECO:0000313" key="2">
    <source>
        <dbReference type="EMBL" id="MBC2595900.1"/>
    </source>
</evidence>
<gene>
    <name evidence="2" type="ORF">H5P28_16670</name>
</gene>
<dbReference type="GO" id="GO:0003677">
    <property type="term" value="F:DNA binding"/>
    <property type="evidence" value="ECO:0007669"/>
    <property type="project" value="InterPro"/>
</dbReference>
<keyword evidence="3" id="KW-1185">Reference proteome</keyword>
<accession>A0A842HIB6</accession>
<protein>
    <submittedName>
        <fullName evidence="2">Transposase</fullName>
    </submittedName>
</protein>
<evidence type="ECO:0000259" key="1">
    <source>
        <dbReference type="Pfam" id="PF01609"/>
    </source>
</evidence>
<reference evidence="2 3" key="1">
    <citation type="submission" date="2020-07" db="EMBL/GenBank/DDBJ databases">
        <authorList>
            <person name="Feng X."/>
        </authorList>
    </citation>
    <scope>NUCLEOTIDE SEQUENCE [LARGE SCALE GENOMIC DNA]</scope>
    <source>
        <strain evidence="2 3">JCM31066</strain>
    </source>
</reference>